<gene>
    <name evidence="2" type="ORF">SAMN06296241_0067</name>
</gene>
<keyword evidence="2" id="KW-0489">Methyltransferase</keyword>
<evidence type="ECO:0000313" key="3">
    <source>
        <dbReference type="Proteomes" id="UP000219193"/>
    </source>
</evidence>
<dbReference type="OrthoDB" id="9812600at2"/>
<feature type="domain" description="Methyltransferase FkbM" evidence="1">
    <location>
        <begin position="92"/>
        <end position="246"/>
    </location>
</feature>
<proteinExistence type="predicted"/>
<dbReference type="InterPro" id="IPR052514">
    <property type="entry name" value="SAM-dependent_MTase"/>
</dbReference>
<dbReference type="NCBIfam" id="TIGR01444">
    <property type="entry name" value="fkbM_fam"/>
    <property type="match status" value="1"/>
</dbReference>
<evidence type="ECO:0000313" key="2">
    <source>
        <dbReference type="EMBL" id="SOC78557.1"/>
    </source>
</evidence>
<dbReference type="Proteomes" id="UP000219193">
    <property type="component" value="Unassembled WGS sequence"/>
</dbReference>
<organism evidence="2 3">
    <name type="scientific">Salinimicrobium sediminis</name>
    <dbReference type="NCBI Taxonomy" id="1343891"/>
    <lineage>
        <taxon>Bacteria</taxon>
        <taxon>Pseudomonadati</taxon>
        <taxon>Bacteroidota</taxon>
        <taxon>Flavobacteriia</taxon>
        <taxon>Flavobacteriales</taxon>
        <taxon>Flavobacteriaceae</taxon>
        <taxon>Salinimicrobium</taxon>
    </lineage>
</organism>
<dbReference type="Pfam" id="PF05050">
    <property type="entry name" value="Methyltransf_21"/>
    <property type="match status" value="1"/>
</dbReference>
<dbReference type="GO" id="GO:0008168">
    <property type="term" value="F:methyltransferase activity"/>
    <property type="evidence" value="ECO:0007669"/>
    <property type="project" value="UniProtKB-KW"/>
</dbReference>
<dbReference type="InterPro" id="IPR029063">
    <property type="entry name" value="SAM-dependent_MTases_sf"/>
</dbReference>
<dbReference type="RefSeq" id="WP_097054373.1">
    <property type="nucleotide sequence ID" value="NZ_OCMF01000001.1"/>
</dbReference>
<dbReference type="GO" id="GO:0032259">
    <property type="term" value="P:methylation"/>
    <property type="evidence" value="ECO:0007669"/>
    <property type="project" value="UniProtKB-KW"/>
</dbReference>
<accession>A0A285WZP2</accession>
<reference evidence="3" key="1">
    <citation type="submission" date="2017-09" db="EMBL/GenBank/DDBJ databases">
        <authorList>
            <person name="Varghese N."/>
            <person name="Submissions S."/>
        </authorList>
    </citation>
    <scope>NUCLEOTIDE SEQUENCE [LARGE SCALE GENOMIC DNA]</scope>
    <source>
        <strain evidence="3">CGMCC 1.12641</strain>
    </source>
</reference>
<dbReference type="PANTHER" id="PTHR34203:SF15">
    <property type="entry name" value="SLL1173 PROTEIN"/>
    <property type="match status" value="1"/>
</dbReference>
<dbReference type="EMBL" id="OCMF01000001">
    <property type="protein sequence ID" value="SOC78557.1"/>
    <property type="molecule type" value="Genomic_DNA"/>
</dbReference>
<dbReference type="InterPro" id="IPR006342">
    <property type="entry name" value="FkbM_mtfrase"/>
</dbReference>
<evidence type="ECO:0000259" key="1">
    <source>
        <dbReference type="Pfam" id="PF05050"/>
    </source>
</evidence>
<dbReference type="PANTHER" id="PTHR34203">
    <property type="entry name" value="METHYLTRANSFERASE, FKBM FAMILY PROTEIN"/>
    <property type="match status" value="1"/>
</dbReference>
<dbReference type="Gene3D" id="3.40.50.150">
    <property type="entry name" value="Vaccinia Virus protein VP39"/>
    <property type="match status" value="1"/>
</dbReference>
<dbReference type="AlphaFoldDB" id="A0A285WZP2"/>
<keyword evidence="2" id="KW-0808">Transferase</keyword>
<keyword evidence="3" id="KW-1185">Reference proteome</keyword>
<dbReference type="SUPFAM" id="SSF53335">
    <property type="entry name" value="S-adenosyl-L-methionine-dependent methyltransferases"/>
    <property type="match status" value="1"/>
</dbReference>
<protein>
    <submittedName>
        <fullName evidence="2">Methyltransferase, FkbM family</fullName>
    </submittedName>
</protein>
<name>A0A285WZP2_9FLAO</name>
<sequence>MNNLKRISQRYKEFRSHPLTRKNAVAALGRYLLFHIRNRFKQEQTISWIEGLKFYARKGDAGLVANIYYGLYEFEESIFLRHFMKKDDLFLDIGANLGHYSMLLSGLTKCRSIAVEPVPQTFRQLCRNIKLNRLEHLIQPLNLGISNSEDNLFFSTDRNTMDRIVSDSYANSVQVKVTTIDQLLKNEIPDAIKLDVEGYEYFALKGANKILRSEKLNVLIMELNGSGKRYGFDDKDIFKEIVEMGFTPYAYNYITRSLIVLNSYNKEKFNTIFIRDEEAVQNRVLRSKAIKIKKHEF</sequence>